<feature type="transmembrane region" description="Helical" evidence="1">
    <location>
        <begin position="27"/>
        <end position="48"/>
    </location>
</feature>
<organism evidence="2">
    <name type="scientific">marine sediment metagenome</name>
    <dbReference type="NCBI Taxonomy" id="412755"/>
    <lineage>
        <taxon>unclassified sequences</taxon>
        <taxon>metagenomes</taxon>
        <taxon>ecological metagenomes</taxon>
    </lineage>
</organism>
<gene>
    <name evidence="2" type="ORF">LCGC14_2395460</name>
</gene>
<dbReference type="EMBL" id="LAZR01035845">
    <property type="protein sequence ID" value="KKL26423.1"/>
    <property type="molecule type" value="Genomic_DNA"/>
</dbReference>
<reference evidence="2" key="1">
    <citation type="journal article" date="2015" name="Nature">
        <title>Complex archaea that bridge the gap between prokaryotes and eukaryotes.</title>
        <authorList>
            <person name="Spang A."/>
            <person name="Saw J.H."/>
            <person name="Jorgensen S.L."/>
            <person name="Zaremba-Niedzwiedzka K."/>
            <person name="Martijn J."/>
            <person name="Lind A.E."/>
            <person name="van Eijk R."/>
            <person name="Schleper C."/>
            <person name="Guy L."/>
            <person name="Ettema T.J."/>
        </authorList>
    </citation>
    <scope>NUCLEOTIDE SEQUENCE</scope>
</reference>
<keyword evidence="1" id="KW-1133">Transmembrane helix</keyword>
<evidence type="ECO:0000256" key="1">
    <source>
        <dbReference type="SAM" id="Phobius"/>
    </source>
</evidence>
<protein>
    <submittedName>
        <fullName evidence="2">Uncharacterized protein</fullName>
    </submittedName>
</protein>
<accession>A0A0F9ERC3</accession>
<evidence type="ECO:0000313" key="2">
    <source>
        <dbReference type="EMBL" id="KKL26423.1"/>
    </source>
</evidence>
<sequence>MGSFLGILMILCSVGSAVCNYNRPKMSAYLLIGAIAALAGIALIRQFLP</sequence>
<keyword evidence="1" id="KW-0812">Transmembrane</keyword>
<comment type="caution">
    <text evidence="2">The sequence shown here is derived from an EMBL/GenBank/DDBJ whole genome shotgun (WGS) entry which is preliminary data.</text>
</comment>
<dbReference type="AlphaFoldDB" id="A0A0F9ERC3"/>
<proteinExistence type="predicted"/>
<name>A0A0F9ERC3_9ZZZZ</name>
<keyword evidence="1" id="KW-0472">Membrane</keyword>